<comment type="function">
    <text evidence="5">This protein is involved in the repair of mismatches in DNA. It is required for dam-dependent methyl-directed DNA mismatch repair. May act as a 'molecular matchmaker', a protein that promotes the formation of a stable complex between two or more DNA-binding proteins in an ATP-dependent manner without itself being part of a final effector complex.</text>
</comment>
<sequence length="588" mass="65859">MGNVIQKLSEVTVNLIAAGEVVLGPASVVKELVENALDAGATQIDIWLESGGKNFIRVKDNGIGMTRDDMLLSFHNHTTSKLDQNDLNNISTFGFRGEALASIASVSKINMMSRYKGSNESYQILLSGGTDYTISPVIHDYGTTIEVRELFFSTPARLHFLKSDKAEAARCLSVIKNISLAHLDKSFACYIDGKQVFQVLPYCDLSIQENLLNRASSAMCHEFVDNALFIDSRKDDVHLTGVISVPTYSKVSTDSQIFFVNGRPIKDKIFSTALRIAYRDVIPAGRYPYAVLFLTTSPYDVDVNVHPSKTEIRFKRPYLLKDFVTESIKVVLRSVSHLSATRSIDLDSFQKSNCSISSPFLQEDKHLPYFTDSKELFELKPDVKTYEKVVESDSYPLGAARFQIGNSFIISQTSDGIVLVDQHAAHERLLYESMKSSFLERNAQTQKLLYSVKVVLSSEEAFSAIVERLDLLSRIGLVLEVLSDDCSVQVVSVPLLLVDHDIAQIVKDLSDDLVNMYDLNRVENILEHVCKTWACYHSLRAGRSLSLDEMNELLRKIETTSNAGQCNHGRPSYVKLSVDKIRKIFERT</sequence>
<dbReference type="GO" id="GO:0016887">
    <property type="term" value="F:ATP hydrolysis activity"/>
    <property type="evidence" value="ECO:0007669"/>
    <property type="project" value="InterPro"/>
</dbReference>
<dbReference type="InterPro" id="IPR036890">
    <property type="entry name" value="HATPase_C_sf"/>
</dbReference>
<dbReference type="NCBIfam" id="TIGR00585">
    <property type="entry name" value="mutl"/>
    <property type="match status" value="1"/>
</dbReference>
<keyword evidence="4 5" id="KW-0234">DNA repair</keyword>
<accession>A0A5C0UID0</accession>
<evidence type="ECO:0000259" key="6">
    <source>
        <dbReference type="SMART" id="SM00853"/>
    </source>
</evidence>
<dbReference type="SUPFAM" id="SSF54211">
    <property type="entry name" value="Ribosomal protein S5 domain 2-like"/>
    <property type="match status" value="1"/>
</dbReference>
<dbReference type="CDD" id="cd16926">
    <property type="entry name" value="HATPase_MutL-MLH-PMS-like"/>
    <property type="match status" value="1"/>
</dbReference>
<dbReference type="OrthoDB" id="9763467at2"/>
<evidence type="ECO:0000256" key="4">
    <source>
        <dbReference type="ARBA" id="ARBA00023204"/>
    </source>
</evidence>
<dbReference type="HAMAP" id="MF_00149">
    <property type="entry name" value="DNA_mis_repair"/>
    <property type="match status" value="1"/>
</dbReference>
<feature type="domain" description="DNA mismatch repair protein S5" evidence="7">
    <location>
        <begin position="215"/>
        <end position="333"/>
    </location>
</feature>
<dbReference type="InterPro" id="IPR042121">
    <property type="entry name" value="MutL_C_regsub"/>
</dbReference>
<dbReference type="Gene3D" id="3.30.565.10">
    <property type="entry name" value="Histidine kinase-like ATPase, C-terminal domain"/>
    <property type="match status" value="1"/>
</dbReference>
<dbReference type="EMBL" id="CP043312">
    <property type="protein sequence ID" value="QEK39826.1"/>
    <property type="molecule type" value="Genomic_DNA"/>
</dbReference>
<dbReference type="GO" id="GO:0140664">
    <property type="term" value="F:ATP-dependent DNA damage sensor activity"/>
    <property type="evidence" value="ECO:0007669"/>
    <property type="project" value="InterPro"/>
</dbReference>
<dbReference type="Gene3D" id="3.30.1540.20">
    <property type="entry name" value="MutL, C-terminal domain, dimerisation subdomain"/>
    <property type="match status" value="1"/>
</dbReference>
<reference evidence="8 9" key="1">
    <citation type="submission" date="2019-08" db="EMBL/GenBank/DDBJ databases">
        <title>Highly reduced genomes of protist endosymbionts show evolutionary convergence.</title>
        <authorList>
            <person name="George E."/>
            <person name="Husnik F."/>
            <person name="Tashyreva D."/>
            <person name="Prokopchuk G."/>
            <person name="Horak A."/>
            <person name="Kwong W.K."/>
            <person name="Lukes J."/>
            <person name="Keeling P.J."/>
        </authorList>
    </citation>
    <scope>NUCLEOTIDE SEQUENCE [LARGE SCALE GENOMIC DNA]</scope>
    <source>
        <strain evidence="8">1621</strain>
    </source>
</reference>
<proteinExistence type="inferred from homology"/>
<dbReference type="GO" id="GO:0004519">
    <property type="term" value="F:endonuclease activity"/>
    <property type="evidence" value="ECO:0007669"/>
    <property type="project" value="UniProtKB-KW"/>
</dbReference>
<evidence type="ECO:0000256" key="3">
    <source>
        <dbReference type="ARBA" id="ARBA00022763"/>
    </source>
</evidence>
<evidence type="ECO:0000256" key="1">
    <source>
        <dbReference type="ARBA" id="ARBA00006082"/>
    </source>
</evidence>
<dbReference type="SMART" id="SM00853">
    <property type="entry name" value="MutL_C"/>
    <property type="match status" value="1"/>
</dbReference>
<protein>
    <recommendedName>
        <fullName evidence="2 5">DNA mismatch repair protein MutL</fullName>
    </recommendedName>
</protein>
<dbReference type="SUPFAM" id="SSF55874">
    <property type="entry name" value="ATPase domain of HSP90 chaperone/DNA topoisomerase II/histidine kinase"/>
    <property type="match status" value="1"/>
</dbReference>
<dbReference type="GO" id="GO:0030983">
    <property type="term" value="F:mismatched DNA binding"/>
    <property type="evidence" value="ECO:0007669"/>
    <property type="project" value="InterPro"/>
</dbReference>
<evidence type="ECO:0000259" key="7">
    <source>
        <dbReference type="SMART" id="SM01340"/>
    </source>
</evidence>
<dbReference type="InterPro" id="IPR014762">
    <property type="entry name" value="DNA_mismatch_repair_CS"/>
</dbReference>
<dbReference type="InterPro" id="IPR014790">
    <property type="entry name" value="MutL_C"/>
</dbReference>
<dbReference type="SMART" id="SM01340">
    <property type="entry name" value="DNA_mis_repair"/>
    <property type="match status" value="1"/>
</dbReference>
<keyword evidence="9" id="KW-1185">Reference proteome</keyword>
<name>A0A5C0UID0_9RICK</name>
<evidence type="ECO:0000313" key="8">
    <source>
        <dbReference type="EMBL" id="QEK39826.1"/>
    </source>
</evidence>
<keyword evidence="8" id="KW-0540">Nuclease</keyword>
<dbReference type="InterPro" id="IPR020568">
    <property type="entry name" value="Ribosomal_Su5_D2-typ_SF"/>
</dbReference>
<dbReference type="Gene3D" id="3.30.230.10">
    <property type="match status" value="1"/>
</dbReference>
<dbReference type="KEGG" id="snay:FZC37_02730"/>
<dbReference type="PANTHER" id="PTHR10073">
    <property type="entry name" value="DNA MISMATCH REPAIR PROTEIN MLH, PMS, MUTL"/>
    <property type="match status" value="1"/>
</dbReference>
<dbReference type="InterPro" id="IPR042120">
    <property type="entry name" value="MutL_C_dimsub"/>
</dbReference>
<organism evidence="8 9">
    <name type="scientific">Candidatus Sneabacter namystus</name>
    <dbReference type="NCBI Taxonomy" id="2601646"/>
    <lineage>
        <taxon>Bacteria</taxon>
        <taxon>Pseudomonadati</taxon>
        <taxon>Pseudomonadota</taxon>
        <taxon>Alphaproteobacteria</taxon>
        <taxon>Rickettsiales</taxon>
        <taxon>Rickettsiaceae</taxon>
        <taxon>Rickettsieae</taxon>
        <taxon>Candidatus Sneabacter</taxon>
    </lineage>
</organism>
<dbReference type="InterPro" id="IPR037198">
    <property type="entry name" value="MutL_C_sf"/>
</dbReference>
<dbReference type="PROSITE" id="PS00058">
    <property type="entry name" value="DNA_MISMATCH_REPAIR_1"/>
    <property type="match status" value="1"/>
</dbReference>
<dbReference type="InterPro" id="IPR013507">
    <property type="entry name" value="DNA_mismatch_S5_2-like"/>
</dbReference>
<keyword evidence="8" id="KW-0255">Endonuclease</keyword>
<dbReference type="InterPro" id="IPR014721">
    <property type="entry name" value="Ribsml_uS5_D2-typ_fold_subgr"/>
</dbReference>
<evidence type="ECO:0000313" key="9">
    <source>
        <dbReference type="Proteomes" id="UP000323844"/>
    </source>
</evidence>
<dbReference type="Gene3D" id="3.30.1370.100">
    <property type="entry name" value="MutL, C-terminal domain, regulatory subdomain"/>
    <property type="match status" value="1"/>
</dbReference>
<feature type="domain" description="MutL C-terminal dimerisation" evidence="6">
    <location>
        <begin position="400"/>
        <end position="545"/>
    </location>
</feature>
<dbReference type="InterPro" id="IPR002099">
    <property type="entry name" value="MutL/Mlh/PMS"/>
</dbReference>
<dbReference type="Pfam" id="PF08676">
    <property type="entry name" value="MutL_C"/>
    <property type="match status" value="1"/>
</dbReference>
<dbReference type="SUPFAM" id="SSF118116">
    <property type="entry name" value="DNA mismatch repair protein MutL"/>
    <property type="match status" value="1"/>
</dbReference>
<dbReference type="PANTHER" id="PTHR10073:SF12">
    <property type="entry name" value="DNA MISMATCH REPAIR PROTEIN MLH1"/>
    <property type="match status" value="1"/>
</dbReference>
<keyword evidence="3 5" id="KW-0227">DNA damage</keyword>
<dbReference type="Proteomes" id="UP000323844">
    <property type="component" value="Chromosome"/>
</dbReference>
<dbReference type="Pfam" id="PF01119">
    <property type="entry name" value="DNA_mis_repair"/>
    <property type="match status" value="1"/>
</dbReference>
<gene>
    <name evidence="5 8" type="primary">mutL</name>
    <name evidence="8" type="ORF">FZC37_02730</name>
</gene>
<comment type="similarity">
    <text evidence="1 5">Belongs to the DNA mismatch repair MutL/HexB family.</text>
</comment>
<keyword evidence="8" id="KW-0378">Hydrolase</keyword>
<dbReference type="GO" id="GO:0032300">
    <property type="term" value="C:mismatch repair complex"/>
    <property type="evidence" value="ECO:0007669"/>
    <property type="project" value="InterPro"/>
</dbReference>
<dbReference type="Pfam" id="PF13589">
    <property type="entry name" value="HATPase_c_3"/>
    <property type="match status" value="1"/>
</dbReference>
<evidence type="ECO:0000256" key="5">
    <source>
        <dbReference type="HAMAP-Rule" id="MF_00149"/>
    </source>
</evidence>
<dbReference type="GO" id="GO:0005524">
    <property type="term" value="F:ATP binding"/>
    <property type="evidence" value="ECO:0007669"/>
    <property type="project" value="InterPro"/>
</dbReference>
<dbReference type="AlphaFoldDB" id="A0A5C0UID0"/>
<dbReference type="InterPro" id="IPR038973">
    <property type="entry name" value="MutL/Mlh/Pms-like"/>
</dbReference>
<evidence type="ECO:0000256" key="2">
    <source>
        <dbReference type="ARBA" id="ARBA00021975"/>
    </source>
</evidence>
<dbReference type="FunFam" id="3.30.565.10:FF:000003">
    <property type="entry name" value="DNA mismatch repair endonuclease MutL"/>
    <property type="match status" value="1"/>
</dbReference>
<dbReference type="GO" id="GO:0006298">
    <property type="term" value="P:mismatch repair"/>
    <property type="evidence" value="ECO:0007669"/>
    <property type="project" value="UniProtKB-UniRule"/>
</dbReference>
<dbReference type="InterPro" id="IPR020667">
    <property type="entry name" value="DNA_mismatch_repair_MutL"/>
</dbReference>
<dbReference type="RefSeq" id="WP_148952187.1">
    <property type="nucleotide sequence ID" value="NZ_CP043312.1"/>
</dbReference>